<protein>
    <submittedName>
        <fullName evidence="2">Uncharacterized protein</fullName>
    </submittedName>
</protein>
<evidence type="ECO:0000313" key="1">
    <source>
        <dbReference type="EMBL" id="MEM5344311.1"/>
    </source>
</evidence>
<sequence length="87" mass="9701">MSTPSVTEVREVATANEIRKIIGPFEDDVVTKIMAIKPTVDDVARAYSWLRSDEHLQRHLTHNLAARAADVFEILAAEYPDLGDPVL</sequence>
<keyword evidence="4" id="KW-1185">Reference proteome</keyword>
<gene>
    <name evidence="2" type="ORF">FRZ40_29805</name>
    <name evidence="1" type="ORF">V4C56_32395</name>
</gene>
<reference evidence="2 3" key="1">
    <citation type="journal article" date="2018" name="Int. J. Syst. Evol. Microbiol.">
        <title>Paraburkholderia azotifigens sp. nov., a nitrogen-fixing bacterium isolated from paddy soil.</title>
        <authorList>
            <person name="Choi G.M."/>
            <person name="Im W.T."/>
        </authorList>
    </citation>
    <scope>NUCLEOTIDE SEQUENCE [LARGE SCALE GENOMIC DNA]</scope>
    <source>
        <strain evidence="2 3">NF 2-5-3</strain>
    </source>
</reference>
<dbReference type="AlphaFoldDB" id="A0A5C6VGG4"/>
<proteinExistence type="predicted"/>
<accession>A0A5C6VGG4</accession>
<reference evidence="2" key="2">
    <citation type="submission" date="2019-08" db="EMBL/GenBank/DDBJ databases">
        <authorList>
            <person name="Im W.-T."/>
        </authorList>
    </citation>
    <scope>NUCLEOTIDE SEQUENCE</scope>
    <source>
        <strain evidence="2">NF 2-5-3</strain>
    </source>
</reference>
<evidence type="ECO:0000313" key="3">
    <source>
        <dbReference type="Proteomes" id="UP000321776"/>
    </source>
</evidence>
<dbReference type="EMBL" id="VOQS01000003">
    <property type="protein sequence ID" value="TXC84472.1"/>
    <property type="molecule type" value="Genomic_DNA"/>
</dbReference>
<organism evidence="2 3">
    <name type="scientific">Paraburkholderia azotifigens</name>
    <dbReference type="NCBI Taxonomy" id="2057004"/>
    <lineage>
        <taxon>Bacteria</taxon>
        <taxon>Pseudomonadati</taxon>
        <taxon>Pseudomonadota</taxon>
        <taxon>Betaproteobacteria</taxon>
        <taxon>Burkholderiales</taxon>
        <taxon>Burkholderiaceae</taxon>
        <taxon>Paraburkholderia</taxon>
    </lineage>
</organism>
<dbReference type="RefSeq" id="WP_147236496.1">
    <property type="nucleotide sequence ID" value="NZ_JAZHFZ010000045.1"/>
</dbReference>
<name>A0A5C6VGG4_9BURK</name>
<dbReference type="Proteomes" id="UP000321776">
    <property type="component" value="Unassembled WGS sequence"/>
</dbReference>
<reference evidence="1 4" key="3">
    <citation type="submission" date="2024-01" db="EMBL/GenBank/DDBJ databases">
        <title>The diversity of rhizobia nodulating Mimosa spp. in eleven states of Brazil covering several biomes is determined by host plant, location, and edaphic factors.</title>
        <authorList>
            <person name="Rouws L."/>
            <person name="Barauna A."/>
            <person name="Beukes C."/>
            <person name="De Faria S.M."/>
            <person name="Gross E."/>
            <person name="Dos Reis Junior F.B."/>
            <person name="Simon M."/>
            <person name="Maluk M."/>
            <person name="Odee D.W."/>
            <person name="Kenicer G."/>
            <person name="Young J.P.W."/>
            <person name="Reis V.M."/>
            <person name="Zilli J."/>
            <person name="James E.K."/>
        </authorList>
    </citation>
    <scope>NUCLEOTIDE SEQUENCE [LARGE SCALE GENOMIC DNA]</scope>
    <source>
        <strain evidence="1 4">JPY530</strain>
    </source>
</reference>
<dbReference type="EMBL" id="JAZHGA010000032">
    <property type="protein sequence ID" value="MEM5344311.1"/>
    <property type="molecule type" value="Genomic_DNA"/>
</dbReference>
<dbReference type="Proteomes" id="UP001481677">
    <property type="component" value="Unassembled WGS sequence"/>
</dbReference>
<evidence type="ECO:0000313" key="4">
    <source>
        <dbReference type="Proteomes" id="UP001481677"/>
    </source>
</evidence>
<evidence type="ECO:0000313" key="2">
    <source>
        <dbReference type="EMBL" id="TXC84472.1"/>
    </source>
</evidence>
<comment type="caution">
    <text evidence="2">The sequence shown here is derived from an EMBL/GenBank/DDBJ whole genome shotgun (WGS) entry which is preliminary data.</text>
</comment>